<accession>A0A1V4I2S2</accession>
<dbReference type="RefSeq" id="WP_079445542.1">
    <property type="nucleotide sequence ID" value="NZ_MWPQ01000005.1"/>
</dbReference>
<dbReference type="Gene3D" id="6.10.10.120">
    <property type="entry name" value="Antitoxin ParD1-like"/>
    <property type="match status" value="1"/>
</dbReference>
<dbReference type="STRING" id="29421.B2M20_02335"/>
<evidence type="ECO:0008006" key="5">
    <source>
        <dbReference type="Google" id="ProtNLM"/>
    </source>
</evidence>
<evidence type="ECO:0000256" key="1">
    <source>
        <dbReference type="ARBA" id="ARBA00008580"/>
    </source>
</evidence>
<dbReference type="GO" id="GO:0006355">
    <property type="term" value="P:regulation of DNA-templated transcription"/>
    <property type="evidence" value="ECO:0007669"/>
    <property type="project" value="InterPro"/>
</dbReference>
<organism evidence="3 4">
    <name type="scientific">Nitrobacter vulgaris</name>
    <dbReference type="NCBI Taxonomy" id="29421"/>
    <lineage>
        <taxon>Bacteria</taxon>
        <taxon>Pseudomonadati</taxon>
        <taxon>Pseudomonadota</taxon>
        <taxon>Alphaproteobacteria</taxon>
        <taxon>Hyphomicrobiales</taxon>
        <taxon>Nitrobacteraceae</taxon>
        <taxon>Nitrobacter</taxon>
    </lineage>
</organism>
<protein>
    <recommendedName>
        <fullName evidence="5">CopG family transcriptional regulator</fullName>
    </recommendedName>
</protein>
<dbReference type="InterPro" id="IPR038296">
    <property type="entry name" value="ParD_sf"/>
</dbReference>
<proteinExistence type="inferred from homology"/>
<dbReference type="OrthoDB" id="9815501at2"/>
<sequence length="91" mass="10324">MAGKAINVELGSKQQAILRQQLDSGRYENASEVMNDALRLMSERDAVFDEWLRQEVLASVADKRPPSPIDEVFKRVRTRIARKVKAAKRVA</sequence>
<evidence type="ECO:0000313" key="3">
    <source>
        <dbReference type="EMBL" id="OPH84405.1"/>
    </source>
</evidence>
<dbReference type="Proteomes" id="UP000189940">
    <property type="component" value="Unassembled WGS sequence"/>
</dbReference>
<comment type="similarity">
    <text evidence="1">Belongs to the ParD antitoxin family.</text>
</comment>
<dbReference type="EMBL" id="MWPQ01000005">
    <property type="protein sequence ID" value="OPH84405.1"/>
    <property type="molecule type" value="Genomic_DNA"/>
</dbReference>
<dbReference type="InterPro" id="IPR022789">
    <property type="entry name" value="ParD"/>
</dbReference>
<dbReference type="InterPro" id="IPR010985">
    <property type="entry name" value="Ribbon_hlx_hlx"/>
</dbReference>
<reference evidence="3 4" key="1">
    <citation type="submission" date="2017-02" db="EMBL/GenBank/DDBJ databases">
        <title>Genome sequence of the nitrite-oxidizing bacterium Nitrobacter vulgaris strain Ab1.</title>
        <authorList>
            <person name="Mellbye B.L."/>
            <person name="Davis E.W."/>
            <person name="Spieck E."/>
            <person name="Chang J.H."/>
            <person name="Bottomley P.J."/>
            <person name="Sayavedra-Soto L.A."/>
        </authorList>
    </citation>
    <scope>NUCLEOTIDE SEQUENCE [LARGE SCALE GENOMIC DNA]</scope>
    <source>
        <strain evidence="3 4">Ab1</strain>
    </source>
</reference>
<keyword evidence="4" id="KW-1185">Reference proteome</keyword>
<gene>
    <name evidence="3" type="ORF">B2M20_02335</name>
</gene>
<dbReference type="PANTHER" id="PTHR36582:SF2">
    <property type="entry name" value="ANTITOXIN PARD"/>
    <property type="match status" value="1"/>
</dbReference>
<dbReference type="SUPFAM" id="SSF47598">
    <property type="entry name" value="Ribbon-helix-helix"/>
    <property type="match status" value="1"/>
</dbReference>
<evidence type="ECO:0000313" key="4">
    <source>
        <dbReference type="Proteomes" id="UP000189940"/>
    </source>
</evidence>
<name>A0A1V4I2S2_NITVU</name>
<comment type="caution">
    <text evidence="3">The sequence shown here is derived from an EMBL/GenBank/DDBJ whole genome shotgun (WGS) entry which is preliminary data.</text>
</comment>
<dbReference type="PANTHER" id="PTHR36582">
    <property type="entry name" value="ANTITOXIN PARD"/>
    <property type="match status" value="1"/>
</dbReference>
<evidence type="ECO:0000256" key="2">
    <source>
        <dbReference type="ARBA" id="ARBA00022649"/>
    </source>
</evidence>
<dbReference type="AlphaFoldDB" id="A0A1V4I2S2"/>
<keyword evidence="2" id="KW-1277">Toxin-antitoxin system</keyword>
<dbReference type="Pfam" id="PF03693">
    <property type="entry name" value="ParD_antitoxin"/>
    <property type="match status" value="1"/>
</dbReference>
<dbReference type="NCBIfam" id="TIGR02606">
    <property type="entry name" value="antidote_CC2985"/>
    <property type="match status" value="1"/>
</dbReference>